<feature type="compositionally biased region" description="Basic and acidic residues" evidence="1">
    <location>
        <begin position="113"/>
        <end position="122"/>
    </location>
</feature>
<dbReference type="EMBL" id="BSXW01001714">
    <property type="protein sequence ID" value="GMF38675.1"/>
    <property type="molecule type" value="Genomic_DNA"/>
</dbReference>
<dbReference type="CDD" id="cd09212">
    <property type="entry name" value="PUB"/>
    <property type="match status" value="1"/>
</dbReference>
<accession>A0A9W6XHJ7</accession>
<gene>
    <name evidence="2" type="ORF">Plil01_001612500</name>
</gene>
<feature type="region of interest" description="Disordered" evidence="1">
    <location>
        <begin position="1"/>
        <end position="53"/>
    </location>
</feature>
<dbReference type="InterPro" id="IPR036339">
    <property type="entry name" value="PUB-like_dom_sf"/>
</dbReference>
<evidence type="ECO:0000313" key="3">
    <source>
        <dbReference type="Proteomes" id="UP001165083"/>
    </source>
</evidence>
<feature type="compositionally biased region" description="Basic and acidic residues" evidence="1">
    <location>
        <begin position="76"/>
        <end position="85"/>
    </location>
</feature>
<sequence length="469" mass="48381">MDWLKKKKEEAKQAAAKISNKRSAFRGEGNVLGGGDAAAAPAAAPAARGSSLKAKALEQRGNAWEKRVATARKARLQQEEERENKFQYAEPLPPSAASDSAPAGPPPSVLSNEEVKARELHSAHQQMGFNPYAATFSSSTQAVSAMNAIGAGGSAPPPPVAASCNGGPPPAPFPAIPQVAAPNGALTSSDAAETGAVYVLLRQDPARAITAAETLIKMLSNIVKNPESKLVPVPGAINILTEAGFSRIELDGEVYLMLTADEFQAERVQSAIDRTEVALIQLQHDSAVGGSAPPLPAVLEGELVGLAGMFGLDVLVAAGLVAGPGLLALADFIILPLDESGPPTSPTEGPDPDPDALTEPPGDLPQRCKRGSITFAYKRTGPIVHSLGATCFTESIALMHAVLLQTASICALVAAAMDAELYPESARQVLTFPASRSLESAVVLHGAAVASLNKAAKHRSKTTAFIGAS</sequence>
<dbReference type="OrthoDB" id="336240at2759"/>
<evidence type="ECO:0000256" key="1">
    <source>
        <dbReference type="SAM" id="MobiDB-lite"/>
    </source>
</evidence>
<evidence type="ECO:0000313" key="2">
    <source>
        <dbReference type="EMBL" id="GMF38675.1"/>
    </source>
</evidence>
<name>A0A9W6XHJ7_9STRA</name>
<comment type="caution">
    <text evidence="2">The sequence shown here is derived from an EMBL/GenBank/DDBJ whole genome shotgun (WGS) entry which is preliminary data.</text>
</comment>
<dbReference type="AlphaFoldDB" id="A0A9W6XHJ7"/>
<dbReference type="Proteomes" id="UP001165083">
    <property type="component" value="Unassembled WGS sequence"/>
</dbReference>
<feature type="region of interest" description="Disordered" evidence="1">
    <location>
        <begin position="68"/>
        <end position="122"/>
    </location>
</feature>
<dbReference type="SUPFAM" id="SSF143503">
    <property type="entry name" value="PUG domain-like"/>
    <property type="match status" value="1"/>
</dbReference>
<protein>
    <submittedName>
        <fullName evidence="2">Unnamed protein product</fullName>
    </submittedName>
</protein>
<proteinExistence type="predicted"/>
<keyword evidence="3" id="KW-1185">Reference proteome</keyword>
<reference evidence="2" key="1">
    <citation type="submission" date="2023-04" db="EMBL/GenBank/DDBJ databases">
        <title>Phytophthora lilii NBRC 32176.</title>
        <authorList>
            <person name="Ichikawa N."/>
            <person name="Sato H."/>
            <person name="Tonouchi N."/>
        </authorList>
    </citation>
    <scope>NUCLEOTIDE SEQUENCE</scope>
    <source>
        <strain evidence="2">NBRC 32176</strain>
    </source>
</reference>
<feature type="region of interest" description="Disordered" evidence="1">
    <location>
        <begin position="340"/>
        <end position="365"/>
    </location>
</feature>
<organism evidence="2 3">
    <name type="scientific">Phytophthora lilii</name>
    <dbReference type="NCBI Taxonomy" id="2077276"/>
    <lineage>
        <taxon>Eukaryota</taxon>
        <taxon>Sar</taxon>
        <taxon>Stramenopiles</taxon>
        <taxon>Oomycota</taxon>
        <taxon>Peronosporomycetes</taxon>
        <taxon>Peronosporales</taxon>
        <taxon>Peronosporaceae</taxon>
        <taxon>Phytophthora</taxon>
    </lineage>
</organism>
<feature type="compositionally biased region" description="Low complexity" evidence="1">
    <location>
        <begin position="37"/>
        <end position="47"/>
    </location>
</feature>